<name>A0A6N3AG04_STASI</name>
<dbReference type="Gene3D" id="1.20.120.440">
    <property type="entry name" value="YppE-like"/>
    <property type="match status" value="1"/>
</dbReference>
<sequence>MYTIISTLIEQTYIMKQRYEEARSGKAYDFKNEVMPFAYHIDDLLNQLDGYAENIIALSYMNQLKYQILKENLERLSVECHYASASRKLFMDKLKSVNYDLNYLKESETQYG</sequence>
<gene>
    <name evidence="1" type="ORF">SSLFYP27_00913</name>
</gene>
<dbReference type="AlphaFoldDB" id="A0A6N3AG04"/>
<dbReference type="SUPFAM" id="SSF140415">
    <property type="entry name" value="YppE-like"/>
    <property type="match status" value="1"/>
</dbReference>
<organism evidence="1">
    <name type="scientific">Staphylococcus simulans</name>
    <dbReference type="NCBI Taxonomy" id="1286"/>
    <lineage>
        <taxon>Bacteria</taxon>
        <taxon>Bacillati</taxon>
        <taxon>Bacillota</taxon>
        <taxon>Bacilli</taxon>
        <taxon>Bacillales</taxon>
        <taxon>Staphylococcaceae</taxon>
        <taxon>Staphylococcus</taxon>
    </lineage>
</organism>
<protein>
    <recommendedName>
        <fullName evidence="2">DUF1798 family protein</fullName>
    </recommendedName>
</protein>
<dbReference type="RefSeq" id="WP_002480953.1">
    <property type="nucleotide sequence ID" value="NZ_CACRUO010000021.1"/>
</dbReference>
<accession>A0A6N3AG04</accession>
<dbReference type="InterPro" id="IPR023351">
    <property type="entry name" value="YppE-like_sf"/>
</dbReference>
<dbReference type="GeneID" id="77331631"/>
<evidence type="ECO:0000313" key="1">
    <source>
        <dbReference type="EMBL" id="VYT89693.1"/>
    </source>
</evidence>
<evidence type="ECO:0008006" key="2">
    <source>
        <dbReference type="Google" id="ProtNLM"/>
    </source>
</evidence>
<dbReference type="EMBL" id="CACRUO010000021">
    <property type="protein sequence ID" value="VYT89693.1"/>
    <property type="molecule type" value="Genomic_DNA"/>
</dbReference>
<dbReference type="InterPro" id="IPR014913">
    <property type="entry name" value="YppE-like"/>
</dbReference>
<dbReference type="Pfam" id="PF08807">
    <property type="entry name" value="DUF1798"/>
    <property type="match status" value="1"/>
</dbReference>
<reference evidence="1" key="1">
    <citation type="submission" date="2019-11" db="EMBL/GenBank/DDBJ databases">
        <authorList>
            <person name="Feng L."/>
        </authorList>
    </citation>
    <scope>NUCLEOTIDE SEQUENCE</scope>
    <source>
        <strain evidence="1">SsimulansLFYP27</strain>
    </source>
</reference>
<proteinExistence type="predicted"/>